<keyword evidence="7" id="KW-1185">Reference proteome</keyword>
<dbReference type="PANTHER" id="PTHR11941:SF54">
    <property type="entry name" value="ENOYL-COA HYDRATASE, MITOCHONDRIAL"/>
    <property type="match status" value="1"/>
</dbReference>
<dbReference type="PANTHER" id="PTHR11941">
    <property type="entry name" value="ENOYL-COA HYDRATASE-RELATED"/>
    <property type="match status" value="1"/>
</dbReference>
<evidence type="ECO:0000313" key="7">
    <source>
        <dbReference type="Proteomes" id="UP000184447"/>
    </source>
</evidence>
<dbReference type="GO" id="GO:0018812">
    <property type="term" value="F:3-hydroxyacyl-CoA dehydratase activity"/>
    <property type="evidence" value="ECO:0007669"/>
    <property type="project" value="UniProtKB-EC"/>
</dbReference>
<protein>
    <recommendedName>
        <fullName evidence="5">short-chain-enoyl-CoA hydratase</fullName>
        <ecNumber evidence="5">4.2.1.150</ecNumber>
    </recommendedName>
</protein>
<comment type="pathway">
    <text evidence="1">Lipid metabolism; butanoate metabolism.</text>
</comment>
<organism evidence="6 7">
    <name type="scientific">Clostridium grantii DSM 8605</name>
    <dbReference type="NCBI Taxonomy" id="1121316"/>
    <lineage>
        <taxon>Bacteria</taxon>
        <taxon>Bacillati</taxon>
        <taxon>Bacillota</taxon>
        <taxon>Clostridia</taxon>
        <taxon>Eubacteriales</taxon>
        <taxon>Clostridiaceae</taxon>
        <taxon>Clostridium</taxon>
    </lineage>
</organism>
<sequence length="256" mass="28368">MDGDILYSKSNHVGTITISRANKMNSITKFMAEKLQDISREINSDSDVRVVVIQGEGSKSFSTGSDINLIHQYGTPWELRNRLDYCAAIRAIRKPTISKIKGYALGGGFEIALSTDMRFASETAKFAASEVQHGWISGSGLTQILSRNIGYNRAAELILTGDMIDAETAKELGIINKVFSDEELDVYVDNLVARMKELSPIATQLAKQNLIASQNMGLDMGLEYENDLFAFSFTTEDSKEGLLSFKEKRKPKFTGR</sequence>
<evidence type="ECO:0000256" key="2">
    <source>
        <dbReference type="ARBA" id="ARBA00005254"/>
    </source>
</evidence>
<dbReference type="InterPro" id="IPR029045">
    <property type="entry name" value="ClpP/crotonase-like_dom_sf"/>
</dbReference>
<evidence type="ECO:0000256" key="5">
    <source>
        <dbReference type="ARBA" id="ARBA00067035"/>
    </source>
</evidence>
<dbReference type="EMBL" id="FQXM01000016">
    <property type="protein sequence ID" value="SHH84530.1"/>
    <property type="molecule type" value="Genomic_DNA"/>
</dbReference>
<evidence type="ECO:0000256" key="3">
    <source>
        <dbReference type="ARBA" id="ARBA00023239"/>
    </source>
</evidence>
<reference evidence="6 7" key="1">
    <citation type="submission" date="2016-11" db="EMBL/GenBank/DDBJ databases">
        <authorList>
            <person name="Jaros S."/>
            <person name="Januszkiewicz K."/>
            <person name="Wedrychowicz H."/>
        </authorList>
    </citation>
    <scope>NUCLEOTIDE SEQUENCE [LARGE SCALE GENOMIC DNA]</scope>
    <source>
        <strain evidence="6 7">DSM 8605</strain>
    </source>
</reference>
<name>A0A1M5WAP7_9CLOT</name>
<proteinExistence type="inferred from homology"/>
<comment type="similarity">
    <text evidence="2">Belongs to the enoyl-CoA hydratase/isomerase family.</text>
</comment>
<dbReference type="SUPFAM" id="SSF52096">
    <property type="entry name" value="ClpP/crotonase"/>
    <property type="match status" value="1"/>
</dbReference>
<dbReference type="STRING" id="1121316.SAMN02745207_02770"/>
<dbReference type="EC" id="4.2.1.150" evidence="5"/>
<gene>
    <name evidence="6" type="ORF">SAMN02745207_02770</name>
</gene>
<dbReference type="CDD" id="cd06558">
    <property type="entry name" value="crotonase-like"/>
    <property type="match status" value="1"/>
</dbReference>
<evidence type="ECO:0000256" key="1">
    <source>
        <dbReference type="ARBA" id="ARBA00005086"/>
    </source>
</evidence>
<evidence type="ECO:0000256" key="4">
    <source>
        <dbReference type="ARBA" id="ARBA00050624"/>
    </source>
</evidence>
<comment type="catalytic activity">
    <reaction evidence="4">
        <text>a short-chain (3S)-3-hydroxyacyl-CoA = a short-chain (2E)-enoyl-CoA + H2O</text>
        <dbReference type="Rhea" id="RHEA:52664"/>
        <dbReference type="ChEBI" id="CHEBI:15377"/>
        <dbReference type="ChEBI" id="CHEBI:87488"/>
        <dbReference type="ChEBI" id="CHEBI:136760"/>
        <dbReference type="EC" id="4.2.1.150"/>
    </reaction>
</comment>
<dbReference type="GO" id="GO:0006635">
    <property type="term" value="P:fatty acid beta-oxidation"/>
    <property type="evidence" value="ECO:0007669"/>
    <property type="project" value="TreeGrafter"/>
</dbReference>
<dbReference type="Gene3D" id="3.90.226.10">
    <property type="entry name" value="2-enoyl-CoA Hydratase, Chain A, domain 1"/>
    <property type="match status" value="1"/>
</dbReference>
<dbReference type="OrthoDB" id="9775794at2"/>
<dbReference type="Proteomes" id="UP000184447">
    <property type="component" value="Unassembled WGS sequence"/>
</dbReference>
<dbReference type="AlphaFoldDB" id="A0A1M5WAP7"/>
<dbReference type="RefSeq" id="WP_073339015.1">
    <property type="nucleotide sequence ID" value="NZ_FQXM01000016.1"/>
</dbReference>
<keyword evidence="3" id="KW-0456">Lyase</keyword>
<dbReference type="Gene3D" id="1.10.12.10">
    <property type="entry name" value="Lyase 2-enoyl-coa Hydratase, Chain A, domain 2"/>
    <property type="match status" value="1"/>
</dbReference>
<dbReference type="Pfam" id="PF00378">
    <property type="entry name" value="ECH_1"/>
    <property type="match status" value="1"/>
</dbReference>
<dbReference type="FunFam" id="1.10.12.10:FF:000001">
    <property type="entry name" value="Probable enoyl-CoA hydratase, mitochondrial"/>
    <property type="match status" value="1"/>
</dbReference>
<dbReference type="InterPro" id="IPR001753">
    <property type="entry name" value="Enoyl-CoA_hydra/iso"/>
</dbReference>
<accession>A0A1M5WAP7</accession>
<dbReference type="InterPro" id="IPR014748">
    <property type="entry name" value="Enoyl-CoA_hydra_C"/>
</dbReference>
<evidence type="ECO:0000313" key="6">
    <source>
        <dbReference type="EMBL" id="SHH84530.1"/>
    </source>
</evidence>